<keyword evidence="1" id="KW-0472">Membrane</keyword>
<organism evidence="4 5">
    <name type="scientific">Providencia rustigianii</name>
    <dbReference type="NCBI Taxonomy" id="158850"/>
    <lineage>
        <taxon>Bacteria</taxon>
        <taxon>Pseudomonadati</taxon>
        <taxon>Pseudomonadota</taxon>
        <taxon>Gammaproteobacteria</taxon>
        <taxon>Enterobacterales</taxon>
        <taxon>Morganellaceae</taxon>
        <taxon>Providencia</taxon>
    </lineage>
</organism>
<gene>
    <name evidence="4" type="ORF">NCTC12026_00263</name>
</gene>
<proteinExistence type="predicted"/>
<dbReference type="EMBL" id="UGUA01000002">
    <property type="protein sequence ID" value="SUC33936.1"/>
    <property type="molecule type" value="Genomic_DNA"/>
</dbReference>
<feature type="domain" description="Tle cognate immunity protein 4 N-terminal" evidence="3">
    <location>
        <begin position="49"/>
        <end position="208"/>
    </location>
</feature>
<dbReference type="Pfam" id="PF18426">
    <property type="entry name" value="Tli4_C"/>
    <property type="match status" value="1"/>
</dbReference>
<dbReference type="Pfam" id="PF18443">
    <property type="entry name" value="Tli4_N"/>
    <property type="match status" value="1"/>
</dbReference>
<dbReference type="InterPro" id="IPR041290">
    <property type="entry name" value="Tli4_C"/>
</dbReference>
<evidence type="ECO:0000313" key="5">
    <source>
        <dbReference type="Proteomes" id="UP000255129"/>
    </source>
</evidence>
<evidence type="ECO:0000313" key="4">
    <source>
        <dbReference type="EMBL" id="SUC33936.1"/>
    </source>
</evidence>
<sequence>MRRNKALFVGILGIVLIVGGLTWYLLPYQLPELTDKENVMIDTLFEKTKPQCIGRYVIDIPESFNNKLNDQIYIDDFKIESKFIYPPAFKQRIQLREEELREAINRPENEMKNAPYLKEVILLPDGKGVIFDRNKPGADDAYRILEAHVYTNLIAFIITTEILDLSADKYAKEKKSYIDISGFSEFETNTKHSQLAAMQSLISRLSGRLDHEIPTDKGVCIPNGFILDDTNKHQQKIAFSYKNDELLLFLESDNRYVGSDDTLLNREKEINEAMSQQGMRTIKKGNLSINNIPIQEWLMAGNQEVYSKMENKRISNLPYYDFWLFANEAISTEMMPLLHVGMNNRNKFSSYSDAQMVEIWDRIVGSLRYKPNAF</sequence>
<evidence type="ECO:0008006" key="6">
    <source>
        <dbReference type="Google" id="ProtNLM"/>
    </source>
</evidence>
<dbReference type="RefSeq" id="WP_006814006.1">
    <property type="nucleotide sequence ID" value="NZ_CABLCG010000035.1"/>
</dbReference>
<reference evidence="4 5" key="1">
    <citation type="submission" date="2018-06" db="EMBL/GenBank/DDBJ databases">
        <authorList>
            <consortium name="Pathogen Informatics"/>
            <person name="Doyle S."/>
        </authorList>
    </citation>
    <scope>NUCLEOTIDE SEQUENCE [LARGE SCALE GENOMIC DNA]</scope>
    <source>
        <strain evidence="4 5">NCTC12026</strain>
    </source>
</reference>
<dbReference type="AlphaFoldDB" id="A0A379FZ39"/>
<keyword evidence="1" id="KW-0812">Transmembrane</keyword>
<accession>A0A379FZ39</accession>
<keyword evidence="1" id="KW-1133">Transmembrane helix</keyword>
<evidence type="ECO:0000256" key="1">
    <source>
        <dbReference type="SAM" id="Phobius"/>
    </source>
</evidence>
<feature type="domain" description="Tle cognate immunity protein 4 C-terminal" evidence="2">
    <location>
        <begin position="212"/>
        <end position="372"/>
    </location>
</feature>
<feature type="transmembrane region" description="Helical" evidence="1">
    <location>
        <begin position="7"/>
        <end position="26"/>
    </location>
</feature>
<name>A0A379FZ39_9GAMM</name>
<protein>
    <recommendedName>
        <fullName evidence="6">Tle cognate immunity protein 4 C-terminal domain-containing protein</fullName>
    </recommendedName>
</protein>
<evidence type="ECO:0000259" key="3">
    <source>
        <dbReference type="Pfam" id="PF18443"/>
    </source>
</evidence>
<dbReference type="InterPro" id="IPR040761">
    <property type="entry name" value="Tli4_N"/>
</dbReference>
<dbReference type="Proteomes" id="UP000255129">
    <property type="component" value="Unassembled WGS sequence"/>
</dbReference>
<evidence type="ECO:0000259" key="2">
    <source>
        <dbReference type="Pfam" id="PF18426"/>
    </source>
</evidence>